<dbReference type="PRINTS" id="PR00320">
    <property type="entry name" value="GPROTEINBRPT"/>
</dbReference>
<name>L2G690_COLFN</name>
<dbReference type="PROSITE" id="PS00678">
    <property type="entry name" value="WD_REPEATS_1"/>
    <property type="match status" value="1"/>
</dbReference>
<dbReference type="AlphaFoldDB" id="L2G690"/>
<dbReference type="InterPro" id="IPR013535">
    <property type="entry name" value="PUL_dom"/>
</dbReference>
<dbReference type="STRING" id="1213859.L2G690"/>
<gene>
    <name evidence="9" type="ORF">CGGC5_6291</name>
</gene>
<dbReference type="GO" id="GO:0043161">
    <property type="term" value="P:proteasome-mediated ubiquitin-dependent protein catabolic process"/>
    <property type="evidence" value="ECO:0007669"/>
    <property type="project" value="TreeGrafter"/>
</dbReference>
<dbReference type="Gene3D" id="1.25.10.10">
    <property type="entry name" value="Leucine-rich Repeat Variant"/>
    <property type="match status" value="1"/>
</dbReference>
<feature type="domain" description="PFU" evidence="7">
    <location>
        <begin position="328"/>
        <end position="424"/>
    </location>
</feature>
<feature type="domain" description="PUL" evidence="8">
    <location>
        <begin position="446"/>
        <end position="717"/>
    </location>
</feature>
<evidence type="ECO:0000313" key="9">
    <source>
        <dbReference type="EMBL" id="ELA33806.1"/>
    </source>
</evidence>
<feature type="region of interest" description="Disordered" evidence="6">
    <location>
        <begin position="418"/>
        <end position="441"/>
    </location>
</feature>
<dbReference type="PROSITE" id="PS50294">
    <property type="entry name" value="WD_REPEATS_REGION"/>
    <property type="match status" value="3"/>
</dbReference>
<dbReference type="PROSITE" id="PS51396">
    <property type="entry name" value="PUL"/>
    <property type="match status" value="1"/>
</dbReference>
<accession>L2G690</accession>
<feature type="repeat" description="WD" evidence="5">
    <location>
        <begin position="184"/>
        <end position="205"/>
    </location>
</feature>
<protein>
    <submittedName>
        <fullName evidence="9">Polyubiquitin binding protein (Doa1 ufd3)</fullName>
    </submittedName>
</protein>
<dbReference type="Gene3D" id="3.10.20.870">
    <property type="entry name" value="PFU (PLAA family ubiquitin binding), C-terminal domain"/>
    <property type="match status" value="1"/>
</dbReference>
<dbReference type="GO" id="GO:0010992">
    <property type="term" value="P:ubiquitin recycling"/>
    <property type="evidence" value="ECO:0007669"/>
    <property type="project" value="TreeGrafter"/>
</dbReference>
<dbReference type="InterPro" id="IPR015943">
    <property type="entry name" value="WD40/YVTN_repeat-like_dom_sf"/>
</dbReference>
<dbReference type="CDD" id="cd00200">
    <property type="entry name" value="WD40"/>
    <property type="match status" value="1"/>
</dbReference>
<evidence type="ECO:0000256" key="3">
    <source>
        <dbReference type="ARBA" id="ARBA00022574"/>
    </source>
</evidence>
<evidence type="ECO:0000256" key="6">
    <source>
        <dbReference type="SAM" id="MobiDB-lite"/>
    </source>
</evidence>
<organism evidence="9">
    <name type="scientific">Colletotrichum fructicola (strain Nara gc5)</name>
    <name type="common">Anthracnose fungus</name>
    <name type="synonym">Colletotrichum gloeosporioides (strain Nara gc5)</name>
    <dbReference type="NCBI Taxonomy" id="1213859"/>
    <lineage>
        <taxon>Eukaryota</taxon>
        <taxon>Fungi</taxon>
        <taxon>Dikarya</taxon>
        <taxon>Ascomycota</taxon>
        <taxon>Pezizomycotina</taxon>
        <taxon>Sordariomycetes</taxon>
        <taxon>Hypocreomycetidae</taxon>
        <taxon>Glomerellales</taxon>
        <taxon>Glomerellaceae</taxon>
        <taxon>Colletotrichum</taxon>
        <taxon>Colletotrichum gloeosporioides species complex</taxon>
    </lineage>
</organism>
<dbReference type="InterPro" id="IPR011989">
    <property type="entry name" value="ARM-like"/>
</dbReference>
<dbReference type="InterPro" id="IPR019775">
    <property type="entry name" value="WD40_repeat_CS"/>
</dbReference>
<reference evidence="9" key="1">
    <citation type="submission" date="2012-08" db="EMBL/GenBank/DDBJ databases">
        <title>Genome analysis of Colletotrichum orbiculare and Colletotrichum fructicola.</title>
        <authorList>
            <person name="Gan P.H.P."/>
            <person name="Ikeda K."/>
            <person name="Irieda H."/>
            <person name="Narusaka M."/>
            <person name="O'Connell R.J."/>
            <person name="Narusaka Y."/>
            <person name="Takano Y."/>
            <person name="Kubo Y."/>
            <person name="Shirasu K."/>
        </authorList>
    </citation>
    <scope>NUCLEOTIDE SEQUENCE</scope>
    <source>
        <strain evidence="9">Nara gc5</strain>
    </source>
</reference>
<sequence>MADYKLSAQLSGHDSDVKAVSFPASHTILSASRDGSVRVWRQVSDSPPSFEPSVSSQTSEFVNSVTYLPPSEQYPDGLIASGGKDTIVEVRQPQSSQGDNAERLLIGHSQNVCSLDVSPKGTYIVSGGWDSQAIVWNTSTWEPEIRLSGHEKSVWAVLALDEETVVTGCADTIVRALCKVPKGHPSGAEIASASNDGIIRLWKLNGQQVGELHGHESFIYALASLPSGELVSSGEDRTVRVWKGNDCVQTITHPAISRWPRGRGRPAGAQAISDFEESVKASSIPQQQLPSINKEQLPGPEFLESRSGTKEGQVQMINQGNGNITAHQWSASQQQWINIGTVVDSAGSSGKKTEYNGKSYDYVFDVDIEDGKPPLKLPYNLSQNPYDAATKFLNDNELPISYLDNVANFITQNTQGATLGQSAPATSDPYGTESRYRPGESELRPKVLPQAEYLNITAGKYDAMIKKILTINANMISSGRKDAALNPTEQNTLNAVKEAIENSKPVDQAGIDLAVKIVTLWPYSDRLAGLDLLRCVATSPLAADASSSEGSFLRIAVSSALNAPDGAAPNENSVMMALRTFANIFTSPKGEALASKEADTAATLLEKVLGLSGGAAIGQFNRNILIAATTTLINYAVYAHKERTSFQSKRFITAVGKILSEQSDSEVVYRALVALGTFASTSKAEIKSLGGEGWIKSAVDKVSEVRVKELGREALQQL</sequence>
<proteinExistence type="predicted"/>
<dbReference type="Pfam" id="PF00400">
    <property type="entry name" value="WD40"/>
    <property type="match status" value="4"/>
</dbReference>
<dbReference type="HOGENOM" id="CLU_011791_2_0_1"/>
<dbReference type="EMBL" id="KB020644">
    <property type="protein sequence ID" value="ELA33806.1"/>
    <property type="molecule type" value="Genomic_DNA"/>
</dbReference>
<dbReference type="InterPro" id="IPR015155">
    <property type="entry name" value="PFU"/>
</dbReference>
<dbReference type="FunFam" id="3.10.20.870:FF:000003">
    <property type="entry name" value="Polyubiquitin binding (Doa1 Ufd3) protein"/>
    <property type="match status" value="1"/>
</dbReference>
<dbReference type="InterPro" id="IPR036322">
    <property type="entry name" value="WD40_repeat_dom_sf"/>
</dbReference>
<evidence type="ECO:0000256" key="5">
    <source>
        <dbReference type="PROSITE-ProRule" id="PRU00221"/>
    </source>
</evidence>
<dbReference type="SMART" id="SM00320">
    <property type="entry name" value="WD40"/>
    <property type="match status" value="4"/>
</dbReference>
<dbReference type="Pfam" id="PF09070">
    <property type="entry name" value="PFU"/>
    <property type="match status" value="1"/>
</dbReference>
<dbReference type="PROSITE" id="PS51394">
    <property type="entry name" value="PFU"/>
    <property type="match status" value="1"/>
</dbReference>
<dbReference type="InterPro" id="IPR020472">
    <property type="entry name" value="WD40_PAC1"/>
</dbReference>
<dbReference type="GO" id="GO:0005737">
    <property type="term" value="C:cytoplasm"/>
    <property type="evidence" value="ECO:0007669"/>
    <property type="project" value="UniProtKB-SubCell"/>
</dbReference>
<dbReference type="GO" id="GO:0005634">
    <property type="term" value="C:nucleus"/>
    <property type="evidence" value="ECO:0007669"/>
    <property type="project" value="TreeGrafter"/>
</dbReference>
<comment type="subcellular location">
    <subcellularLocation>
        <location evidence="1">Cytoplasm</location>
    </subcellularLocation>
</comment>
<dbReference type="GO" id="GO:0043130">
    <property type="term" value="F:ubiquitin binding"/>
    <property type="evidence" value="ECO:0007669"/>
    <property type="project" value="TreeGrafter"/>
</dbReference>
<evidence type="ECO:0000256" key="2">
    <source>
        <dbReference type="ARBA" id="ARBA00022490"/>
    </source>
</evidence>
<keyword evidence="3 5" id="KW-0853">WD repeat</keyword>
<keyword evidence="4" id="KW-0677">Repeat</keyword>
<feature type="repeat" description="WD" evidence="5">
    <location>
        <begin position="212"/>
        <end position="243"/>
    </location>
</feature>
<evidence type="ECO:0000256" key="4">
    <source>
        <dbReference type="ARBA" id="ARBA00022737"/>
    </source>
</evidence>
<dbReference type="SUPFAM" id="SSF50978">
    <property type="entry name" value="WD40 repeat-like"/>
    <property type="match status" value="1"/>
</dbReference>
<evidence type="ECO:0000259" key="8">
    <source>
        <dbReference type="PROSITE" id="PS51396"/>
    </source>
</evidence>
<dbReference type="Pfam" id="PF08324">
    <property type="entry name" value="PUL"/>
    <property type="match status" value="1"/>
</dbReference>
<keyword evidence="2" id="KW-0963">Cytoplasm</keyword>
<dbReference type="Gene3D" id="2.130.10.10">
    <property type="entry name" value="YVTN repeat-like/Quinoprotein amine dehydrogenase"/>
    <property type="match status" value="1"/>
</dbReference>
<dbReference type="PROSITE" id="PS50082">
    <property type="entry name" value="WD_REPEATS_2"/>
    <property type="match status" value="4"/>
</dbReference>
<dbReference type="InterPro" id="IPR001680">
    <property type="entry name" value="WD40_rpt"/>
</dbReference>
<feature type="repeat" description="WD" evidence="5">
    <location>
        <begin position="105"/>
        <end position="140"/>
    </location>
</feature>
<feature type="repeat" description="WD" evidence="5">
    <location>
        <begin position="10"/>
        <end position="40"/>
    </location>
</feature>
<evidence type="ECO:0000259" key="7">
    <source>
        <dbReference type="PROSITE" id="PS51394"/>
    </source>
</evidence>
<dbReference type="PANTHER" id="PTHR19849">
    <property type="entry name" value="PHOSPHOLIPASE A-2-ACTIVATING PROTEIN"/>
    <property type="match status" value="1"/>
</dbReference>
<dbReference type="InterPro" id="IPR038122">
    <property type="entry name" value="PFU_sf"/>
</dbReference>
<evidence type="ECO:0000256" key="1">
    <source>
        <dbReference type="ARBA" id="ARBA00004496"/>
    </source>
</evidence>
<dbReference type="PANTHER" id="PTHR19849:SF0">
    <property type="entry name" value="PHOSPHOLIPASE A-2-ACTIVATING PROTEIN"/>
    <property type="match status" value="1"/>
</dbReference>